<dbReference type="AlphaFoldDB" id="A0A941JRI4"/>
<dbReference type="CDD" id="cd03794">
    <property type="entry name" value="GT4_WbuB-like"/>
    <property type="match status" value="1"/>
</dbReference>
<comment type="caution">
    <text evidence="4">The sequence shown here is derived from an EMBL/GenBank/DDBJ whole genome shotgun (WGS) entry which is preliminary data.</text>
</comment>
<dbReference type="GO" id="GO:0016757">
    <property type="term" value="F:glycosyltransferase activity"/>
    <property type="evidence" value="ECO:0007669"/>
    <property type="project" value="InterPro"/>
</dbReference>
<feature type="domain" description="Glycosyltransferase subfamily 4-like N-terminal" evidence="3">
    <location>
        <begin position="18"/>
        <end position="192"/>
    </location>
</feature>
<evidence type="ECO:0000259" key="2">
    <source>
        <dbReference type="Pfam" id="PF00534"/>
    </source>
</evidence>
<dbReference type="Pfam" id="PF00534">
    <property type="entry name" value="Glycos_transf_1"/>
    <property type="match status" value="1"/>
</dbReference>
<feature type="domain" description="Glycosyl transferase family 1" evidence="2">
    <location>
        <begin position="211"/>
        <end position="375"/>
    </location>
</feature>
<sequence length="402" mass="45095">MKILYFYQYFTSPKGSWGTRVYEFARRWVKAGDSVTVVTSVYDKSDLKPNQLISQFDVDGIDVRVINIRLSNKHGFVLRVFTFVAYAVIASWYALVLPADVVVSSSGPITVGIPGMVAHYLRKRPWVFEVRDLWPEGAIQLGMIRNPILITIARFFEQRCYSAASGIVALSPGMAEWIKENYKHSKIEVIPNASDRQLFGTMPENIALPSFTENKKLILYTGTMGKMNNCWQIIKMAEYLQEIGENNLEIVLIGDGKEKAELESYTQKGGIKNIHFLGILPKEEIVGWLQKAHCALMVFAAVPCLDTVSPNKMFDAFAAGVPVIQTTQGWIKQLLLKEQCGLTVMPEDPKAMAEAVLALVNNEALREKQAANARRVAQELFDRDLLGEKMRAVLGEIINQVV</sequence>
<keyword evidence="1" id="KW-0472">Membrane</keyword>
<protein>
    <submittedName>
        <fullName evidence="4">Glycosyltransferase family 4 protein</fullName>
    </submittedName>
</protein>
<dbReference type="Pfam" id="PF13579">
    <property type="entry name" value="Glyco_trans_4_4"/>
    <property type="match status" value="1"/>
</dbReference>
<name>A0A941JRI4_9CHRO</name>
<evidence type="ECO:0000256" key="1">
    <source>
        <dbReference type="SAM" id="Phobius"/>
    </source>
</evidence>
<organism evidence="4 5">
    <name type="scientific">Gomphosphaeria aponina SAG 52.96 = DSM 107014</name>
    <dbReference type="NCBI Taxonomy" id="1521640"/>
    <lineage>
        <taxon>Bacteria</taxon>
        <taxon>Bacillati</taxon>
        <taxon>Cyanobacteriota</taxon>
        <taxon>Cyanophyceae</taxon>
        <taxon>Oscillatoriophycideae</taxon>
        <taxon>Chroococcales</taxon>
        <taxon>Gomphosphaeriaceae</taxon>
        <taxon>Gomphosphaeria</taxon>
    </lineage>
</organism>
<dbReference type="PANTHER" id="PTHR12526:SF638">
    <property type="entry name" value="SPORE COAT PROTEIN SA"/>
    <property type="match status" value="1"/>
</dbReference>
<dbReference type="Proteomes" id="UP000767446">
    <property type="component" value="Unassembled WGS sequence"/>
</dbReference>
<keyword evidence="1" id="KW-1133">Transmembrane helix</keyword>
<evidence type="ECO:0000259" key="3">
    <source>
        <dbReference type="Pfam" id="PF13579"/>
    </source>
</evidence>
<dbReference type="EMBL" id="JADQBC010000016">
    <property type="protein sequence ID" value="MBR8826976.1"/>
    <property type="molecule type" value="Genomic_DNA"/>
</dbReference>
<gene>
    <name evidence="4" type="ORF">DSM107014_03560</name>
</gene>
<evidence type="ECO:0000313" key="4">
    <source>
        <dbReference type="EMBL" id="MBR8826976.1"/>
    </source>
</evidence>
<proteinExistence type="predicted"/>
<evidence type="ECO:0000313" key="5">
    <source>
        <dbReference type="Proteomes" id="UP000767446"/>
    </source>
</evidence>
<reference evidence="4" key="1">
    <citation type="submission" date="2021-02" db="EMBL/GenBank/DDBJ databases">
        <title>Metagenome analyses of Stigonema ocellatum DSM 106950, Chlorogloea purpurea SAG 13.99 and Gomphosphaeria aponina DSM 107014.</title>
        <authorList>
            <person name="Marter P."/>
            <person name="Huang S."/>
        </authorList>
    </citation>
    <scope>NUCLEOTIDE SEQUENCE</scope>
    <source>
        <strain evidence="4">JP213</strain>
    </source>
</reference>
<dbReference type="SUPFAM" id="SSF53756">
    <property type="entry name" value="UDP-Glycosyltransferase/glycogen phosphorylase"/>
    <property type="match status" value="1"/>
</dbReference>
<dbReference type="PANTHER" id="PTHR12526">
    <property type="entry name" value="GLYCOSYLTRANSFERASE"/>
    <property type="match status" value="1"/>
</dbReference>
<dbReference type="InterPro" id="IPR028098">
    <property type="entry name" value="Glyco_trans_4-like_N"/>
</dbReference>
<keyword evidence="1" id="KW-0812">Transmembrane</keyword>
<feature type="transmembrane region" description="Helical" evidence="1">
    <location>
        <begin position="76"/>
        <end position="95"/>
    </location>
</feature>
<accession>A0A941JRI4</accession>
<dbReference type="Gene3D" id="3.40.50.2000">
    <property type="entry name" value="Glycogen Phosphorylase B"/>
    <property type="match status" value="2"/>
</dbReference>
<dbReference type="InterPro" id="IPR001296">
    <property type="entry name" value="Glyco_trans_1"/>
</dbReference>